<evidence type="ECO:0000256" key="1">
    <source>
        <dbReference type="ARBA" id="ARBA00004127"/>
    </source>
</evidence>
<proteinExistence type="inferred from homology"/>
<evidence type="ECO:0000256" key="6">
    <source>
        <dbReference type="ARBA" id="ARBA00029467"/>
    </source>
</evidence>
<accession>A0A0A9BU93</accession>
<reference evidence="9" key="1">
    <citation type="submission" date="2014-09" db="EMBL/GenBank/DDBJ databases">
        <authorList>
            <person name="Magalhaes I.L.F."/>
            <person name="Oliveira U."/>
            <person name="Santos F.R."/>
            <person name="Vidigal T.H.D.A."/>
            <person name="Brescovit A.D."/>
            <person name="Santos A.J."/>
        </authorList>
    </citation>
    <scope>NUCLEOTIDE SEQUENCE</scope>
    <source>
        <tissue evidence="9">Shoot tissue taken approximately 20 cm above the soil surface</tissue>
    </source>
</reference>
<dbReference type="InterPro" id="IPR052222">
    <property type="entry name" value="DESIGUAL"/>
</dbReference>
<keyword evidence="4 7" id="KW-1133">Transmembrane helix</keyword>
<evidence type="ECO:0000256" key="8">
    <source>
        <dbReference type="SAM" id="SignalP"/>
    </source>
</evidence>
<comment type="subcellular location">
    <subcellularLocation>
        <location evidence="1">Endomembrane system</location>
        <topology evidence="1">Multi-pass membrane protein</topology>
    </subcellularLocation>
</comment>
<evidence type="ECO:0000256" key="3">
    <source>
        <dbReference type="ARBA" id="ARBA00022729"/>
    </source>
</evidence>
<dbReference type="PROSITE" id="PS51257">
    <property type="entry name" value="PROKAR_LIPOPROTEIN"/>
    <property type="match status" value="1"/>
</dbReference>
<sequence length="180" mass="18763">MYRSTPALGCAVMGALLLLTVQVVCSVASGCYGCCWWTQDGPPSETKRAVAVTMSLVSWMLLVIAAGMFFYGAAWNAGGERRPAKVIGPTKRECYVMRVGVFVTASVLSLVVVVLAVASYVLLQVETATPPTGTEMELPGVAMGWPAYLGHPRTGGYDGDGGAGGAAGWQYQGKDAAATM</sequence>
<dbReference type="GO" id="GO:0012505">
    <property type="term" value="C:endomembrane system"/>
    <property type="evidence" value="ECO:0007669"/>
    <property type="project" value="UniProtKB-SubCell"/>
</dbReference>
<feature type="chain" id="PRO_5002042978" evidence="8">
    <location>
        <begin position="27"/>
        <end position="180"/>
    </location>
</feature>
<dbReference type="InterPro" id="IPR009606">
    <property type="entry name" value="DEAL/Modifying_wall_lignin1/2"/>
</dbReference>
<evidence type="ECO:0000256" key="5">
    <source>
        <dbReference type="ARBA" id="ARBA00023136"/>
    </source>
</evidence>
<keyword evidence="2 7" id="KW-0812">Transmembrane</keyword>
<dbReference type="Pfam" id="PF06749">
    <property type="entry name" value="DUF1218"/>
    <property type="match status" value="1"/>
</dbReference>
<keyword evidence="3 8" id="KW-0732">Signal</keyword>
<name>A0A0A9BU93_ARUDO</name>
<comment type="similarity">
    <text evidence="6">Belongs to the DESIGUAL family.</text>
</comment>
<protein>
    <submittedName>
        <fullName evidence="9">Uncharacterized protein</fullName>
    </submittedName>
</protein>
<feature type="signal peptide" evidence="8">
    <location>
        <begin position="1"/>
        <end position="26"/>
    </location>
</feature>
<dbReference type="PANTHER" id="PTHR31769">
    <property type="entry name" value="OS07G0462200 PROTEIN-RELATED"/>
    <property type="match status" value="1"/>
</dbReference>
<evidence type="ECO:0000256" key="2">
    <source>
        <dbReference type="ARBA" id="ARBA00022692"/>
    </source>
</evidence>
<evidence type="ECO:0000313" key="9">
    <source>
        <dbReference type="EMBL" id="JAD62842.1"/>
    </source>
</evidence>
<feature type="transmembrane region" description="Helical" evidence="7">
    <location>
        <begin position="95"/>
        <end position="123"/>
    </location>
</feature>
<reference evidence="9" key="2">
    <citation type="journal article" date="2015" name="Data Brief">
        <title>Shoot transcriptome of the giant reed, Arundo donax.</title>
        <authorList>
            <person name="Barrero R.A."/>
            <person name="Guerrero F.D."/>
            <person name="Moolhuijzen P."/>
            <person name="Goolsby J.A."/>
            <person name="Tidwell J."/>
            <person name="Bellgard S.E."/>
            <person name="Bellgard M.I."/>
        </authorList>
    </citation>
    <scope>NUCLEOTIDE SEQUENCE</scope>
    <source>
        <tissue evidence="9">Shoot tissue taken approximately 20 cm above the soil surface</tissue>
    </source>
</reference>
<dbReference type="AlphaFoldDB" id="A0A0A9BU93"/>
<evidence type="ECO:0000256" key="4">
    <source>
        <dbReference type="ARBA" id="ARBA00022989"/>
    </source>
</evidence>
<dbReference type="EMBL" id="GBRH01235053">
    <property type="protein sequence ID" value="JAD62842.1"/>
    <property type="molecule type" value="Transcribed_RNA"/>
</dbReference>
<organism evidence="9">
    <name type="scientific">Arundo donax</name>
    <name type="common">Giant reed</name>
    <name type="synonym">Donax arundinaceus</name>
    <dbReference type="NCBI Taxonomy" id="35708"/>
    <lineage>
        <taxon>Eukaryota</taxon>
        <taxon>Viridiplantae</taxon>
        <taxon>Streptophyta</taxon>
        <taxon>Embryophyta</taxon>
        <taxon>Tracheophyta</taxon>
        <taxon>Spermatophyta</taxon>
        <taxon>Magnoliopsida</taxon>
        <taxon>Liliopsida</taxon>
        <taxon>Poales</taxon>
        <taxon>Poaceae</taxon>
        <taxon>PACMAD clade</taxon>
        <taxon>Arundinoideae</taxon>
        <taxon>Arundineae</taxon>
        <taxon>Arundo</taxon>
    </lineage>
</organism>
<keyword evidence="5 7" id="KW-0472">Membrane</keyword>
<feature type="transmembrane region" description="Helical" evidence="7">
    <location>
        <begin position="49"/>
        <end position="74"/>
    </location>
</feature>
<evidence type="ECO:0000256" key="7">
    <source>
        <dbReference type="SAM" id="Phobius"/>
    </source>
</evidence>